<feature type="non-terminal residue" evidence="2">
    <location>
        <position position="56"/>
    </location>
</feature>
<proteinExistence type="predicted"/>
<dbReference type="EMBL" id="OC873804">
    <property type="protein sequence ID" value="CAD7636992.1"/>
    <property type="molecule type" value="Genomic_DNA"/>
</dbReference>
<name>A0A7R9LB09_9ACAR</name>
<evidence type="ECO:0000256" key="1">
    <source>
        <dbReference type="SAM" id="Phobius"/>
    </source>
</evidence>
<evidence type="ECO:0000313" key="2">
    <source>
        <dbReference type="EMBL" id="CAD7636992.1"/>
    </source>
</evidence>
<evidence type="ECO:0000313" key="3">
    <source>
        <dbReference type="Proteomes" id="UP000759131"/>
    </source>
</evidence>
<gene>
    <name evidence="2" type="ORF">OSB1V03_LOCUS16812</name>
</gene>
<dbReference type="Proteomes" id="UP000759131">
    <property type="component" value="Unassembled WGS sequence"/>
</dbReference>
<dbReference type="EMBL" id="CAJPIZ010019229">
    <property type="protein sequence ID" value="CAG2116857.1"/>
    <property type="molecule type" value="Genomic_DNA"/>
</dbReference>
<reference evidence="2" key="1">
    <citation type="submission" date="2020-11" db="EMBL/GenBank/DDBJ databases">
        <authorList>
            <person name="Tran Van P."/>
        </authorList>
    </citation>
    <scope>NUCLEOTIDE SEQUENCE</scope>
</reference>
<keyword evidence="1" id="KW-0812">Transmembrane</keyword>
<dbReference type="AlphaFoldDB" id="A0A7R9LB09"/>
<keyword evidence="1" id="KW-0472">Membrane</keyword>
<sequence length="56" mass="6597">MDNNIMLRIDSNESYWKSKTQLWLRILSRSYKLIFAVTVPIVLLPLLFIDDTAINI</sequence>
<keyword evidence="3" id="KW-1185">Reference proteome</keyword>
<accession>A0A7R9LB09</accession>
<organism evidence="2">
    <name type="scientific">Medioppia subpectinata</name>
    <dbReference type="NCBI Taxonomy" id="1979941"/>
    <lineage>
        <taxon>Eukaryota</taxon>
        <taxon>Metazoa</taxon>
        <taxon>Ecdysozoa</taxon>
        <taxon>Arthropoda</taxon>
        <taxon>Chelicerata</taxon>
        <taxon>Arachnida</taxon>
        <taxon>Acari</taxon>
        <taxon>Acariformes</taxon>
        <taxon>Sarcoptiformes</taxon>
        <taxon>Oribatida</taxon>
        <taxon>Brachypylina</taxon>
        <taxon>Oppioidea</taxon>
        <taxon>Oppiidae</taxon>
        <taxon>Medioppia</taxon>
    </lineage>
</organism>
<protein>
    <submittedName>
        <fullName evidence="2">Uncharacterized protein</fullName>
    </submittedName>
</protein>
<keyword evidence="1" id="KW-1133">Transmembrane helix</keyword>
<feature type="transmembrane region" description="Helical" evidence="1">
    <location>
        <begin position="31"/>
        <end position="49"/>
    </location>
</feature>